<comment type="caution">
    <text evidence="1">The sequence shown here is derived from an EMBL/GenBank/DDBJ whole genome shotgun (WGS) entry which is preliminary data.</text>
</comment>
<protein>
    <submittedName>
        <fullName evidence="1">F-box domain-containing protein</fullName>
    </submittedName>
</protein>
<name>A0A8H7CR07_9AGAR</name>
<dbReference type="OrthoDB" id="2986625at2759"/>
<organism evidence="1 2">
    <name type="scientific">Mycena venus</name>
    <dbReference type="NCBI Taxonomy" id="2733690"/>
    <lineage>
        <taxon>Eukaryota</taxon>
        <taxon>Fungi</taxon>
        <taxon>Dikarya</taxon>
        <taxon>Basidiomycota</taxon>
        <taxon>Agaricomycotina</taxon>
        <taxon>Agaricomycetes</taxon>
        <taxon>Agaricomycetidae</taxon>
        <taxon>Agaricales</taxon>
        <taxon>Marasmiineae</taxon>
        <taxon>Mycenaceae</taxon>
        <taxon>Mycena</taxon>
    </lineage>
</organism>
<sequence>MGQLVFNNRSLTSLRLHHSSPRWSEIWDILRDQQVHLTELVTDTVTDELIAYLSVCSGLQRLTFRSIDSDLEAESETENDRLAGIFFDSVLPRHAHSLVQFSCFPHFECRFSFSAHNAHVISTLQRVSQLDMTVNSIDVPDDAHPDLFSGQNAVVRLLEICAQLPALCHFGIYGGLSALLIGRKKDR</sequence>
<reference evidence="1" key="1">
    <citation type="submission" date="2020-05" db="EMBL/GenBank/DDBJ databases">
        <title>Mycena genomes resolve the evolution of fungal bioluminescence.</title>
        <authorList>
            <person name="Tsai I.J."/>
        </authorList>
    </citation>
    <scope>NUCLEOTIDE SEQUENCE</scope>
    <source>
        <strain evidence="1">CCC161011</strain>
    </source>
</reference>
<proteinExistence type="predicted"/>
<evidence type="ECO:0000313" key="1">
    <source>
        <dbReference type="EMBL" id="KAF7346990.1"/>
    </source>
</evidence>
<dbReference type="EMBL" id="JACAZI010000012">
    <property type="protein sequence ID" value="KAF7346990.1"/>
    <property type="molecule type" value="Genomic_DNA"/>
</dbReference>
<gene>
    <name evidence="1" type="ORF">MVEN_01451900</name>
</gene>
<accession>A0A8H7CR07</accession>
<dbReference type="Proteomes" id="UP000620124">
    <property type="component" value="Unassembled WGS sequence"/>
</dbReference>
<evidence type="ECO:0000313" key="2">
    <source>
        <dbReference type="Proteomes" id="UP000620124"/>
    </source>
</evidence>
<keyword evidence="2" id="KW-1185">Reference proteome</keyword>
<dbReference type="AlphaFoldDB" id="A0A8H7CR07"/>